<dbReference type="Proteomes" id="UP000678499">
    <property type="component" value="Unassembled WGS sequence"/>
</dbReference>
<sequence length="159" mass="17906">MEGKFASLVFVVVSGLFVPVEPYYCEFGQCGNDEYCCGKNLCCTYVYRMWYPWIGVMFVLLLLLACAGLFRYCFTQTSLIIIPSSMTRQVSLPLGDDSGDREALQPLTKCDELEASSGYYEVNLNFYPAHVTPPPSYNQTMVSDATQRMSENRKTGSMI</sequence>
<keyword evidence="4" id="KW-1185">Reference proteome</keyword>
<feature type="transmembrane region" description="Helical" evidence="1">
    <location>
        <begin position="50"/>
        <end position="74"/>
    </location>
</feature>
<organism evidence="3">
    <name type="scientific">Notodromas monacha</name>
    <dbReference type="NCBI Taxonomy" id="399045"/>
    <lineage>
        <taxon>Eukaryota</taxon>
        <taxon>Metazoa</taxon>
        <taxon>Ecdysozoa</taxon>
        <taxon>Arthropoda</taxon>
        <taxon>Crustacea</taxon>
        <taxon>Oligostraca</taxon>
        <taxon>Ostracoda</taxon>
        <taxon>Podocopa</taxon>
        <taxon>Podocopida</taxon>
        <taxon>Cypridocopina</taxon>
        <taxon>Cypridoidea</taxon>
        <taxon>Cyprididae</taxon>
        <taxon>Notodromas</taxon>
    </lineage>
</organism>
<proteinExistence type="predicted"/>
<keyword evidence="1" id="KW-1133">Transmembrane helix</keyword>
<dbReference type="AlphaFoldDB" id="A0A7R9BPS7"/>
<evidence type="ECO:0000256" key="2">
    <source>
        <dbReference type="SAM" id="SignalP"/>
    </source>
</evidence>
<keyword evidence="2" id="KW-0732">Signal</keyword>
<evidence type="ECO:0008006" key="5">
    <source>
        <dbReference type="Google" id="ProtNLM"/>
    </source>
</evidence>
<accession>A0A7R9BPS7</accession>
<gene>
    <name evidence="3" type="ORF">NMOB1V02_LOCUS5647</name>
</gene>
<reference evidence="3" key="1">
    <citation type="submission" date="2020-11" db="EMBL/GenBank/DDBJ databases">
        <authorList>
            <person name="Tran Van P."/>
        </authorList>
    </citation>
    <scope>NUCLEOTIDE SEQUENCE</scope>
</reference>
<protein>
    <recommendedName>
        <fullName evidence="5">Vesicular, overexpressed in cancer, prosurvival protein 1</fullName>
    </recommendedName>
</protein>
<evidence type="ECO:0000256" key="1">
    <source>
        <dbReference type="SAM" id="Phobius"/>
    </source>
</evidence>
<evidence type="ECO:0000313" key="4">
    <source>
        <dbReference type="Proteomes" id="UP000678499"/>
    </source>
</evidence>
<keyword evidence="1" id="KW-0472">Membrane</keyword>
<dbReference type="EMBL" id="CAJPEX010001063">
    <property type="protein sequence ID" value="CAG0918080.1"/>
    <property type="molecule type" value="Genomic_DNA"/>
</dbReference>
<keyword evidence="1" id="KW-0812">Transmembrane</keyword>
<dbReference type="EMBL" id="OA883100">
    <property type="protein sequence ID" value="CAD7277928.1"/>
    <property type="molecule type" value="Genomic_DNA"/>
</dbReference>
<dbReference type="OrthoDB" id="10070083at2759"/>
<feature type="chain" id="PRO_5036402977" description="Vesicular, overexpressed in cancer, prosurvival protein 1" evidence="2">
    <location>
        <begin position="23"/>
        <end position="159"/>
    </location>
</feature>
<name>A0A7R9BPS7_9CRUS</name>
<evidence type="ECO:0000313" key="3">
    <source>
        <dbReference type="EMBL" id="CAD7277928.1"/>
    </source>
</evidence>
<feature type="signal peptide" evidence="2">
    <location>
        <begin position="1"/>
        <end position="22"/>
    </location>
</feature>